<dbReference type="PROSITE" id="PS00383">
    <property type="entry name" value="TYR_PHOSPHATASE_1"/>
    <property type="match status" value="1"/>
</dbReference>
<gene>
    <name evidence="8" type="primary">TPHA0F01230</name>
    <name evidence="8" type="ordered locus">TPHA_0F01230</name>
</gene>
<dbReference type="GO" id="GO:0033550">
    <property type="term" value="F:MAP kinase tyrosine phosphatase activity"/>
    <property type="evidence" value="ECO:0007669"/>
    <property type="project" value="TreeGrafter"/>
</dbReference>
<feature type="domain" description="Tyrosine specific protein phosphatases" evidence="7">
    <location>
        <begin position="259"/>
        <end position="318"/>
    </location>
</feature>
<sequence>MNVRDYGMDYANNLVAIDNTISKMSSIDISCKTKICSNRNTKKLSLKLNNNDKLKDNLTYDKLDNAPSLSDLKSHNSDTHIYTLPKKKLPNVIIKKSKSTNSSPVEPSIASKMRDIKRNQTLPVSINTTNVNTINKDGTEFINTYSNMRLQTLTPTSSLPQSETESHFLPFDKQFLPITALNNIDNTGYSKEVHEEFAYPHGPMLVIEPYIYLYSEPSLTEICDFDIVINVAKEIPNLGPLIPNNLKLDYYHIPWTHNSKIFLELKHVTDIMHSGVIAKKKILIHCQCGISRSASLIVAYIMRYSKLSLNDAYDKLKNIVTLISPNMSLIFQLMEWNDFLKNEKSSSNDIKQPQEQDEIDHRQNTTNDISLIQTHPELLNT</sequence>
<accession>G8BV26</accession>
<dbReference type="EC" id="3.1.3.48" evidence="2"/>
<dbReference type="InterPro" id="IPR000387">
    <property type="entry name" value="Tyr_Pase_dom"/>
</dbReference>
<dbReference type="AlphaFoldDB" id="G8BV26"/>
<dbReference type="SUPFAM" id="SSF52799">
    <property type="entry name" value="(Phosphotyrosine protein) phosphatases II"/>
    <property type="match status" value="1"/>
</dbReference>
<dbReference type="HOGENOM" id="CLU_036115_0_0_1"/>
<dbReference type="RefSeq" id="XP_003686042.1">
    <property type="nucleotide sequence ID" value="XM_003685994.1"/>
</dbReference>
<dbReference type="EMBL" id="HE612861">
    <property type="protein sequence ID" value="CCE63608.1"/>
    <property type="molecule type" value="Genomic_DNA"/>
</dbReference>
<evidence type="ECO:0000313" key="8">
    <source>
        <dbReference type="EMBL" id="CCE63608.1"/>
    </source>
</evidence>
<dbReference type="GO" id="GO:0005829">
    <property type="term" value="C:cytosol"/>
    <property type="evidence" value="ECO:0007669"/>
    <property type="project" value="TreeGrafter"/>
</dbReference>
<keyword evidence="4" id="KW-0904">Protein phosphatase</keyword>
<protein>
    <recommendedName>
        <fullName evidence="2">protein-tyrosine-phosphatase</fullName>
        <ecNumber evidence="2">3.1.3.48</ecNumber>
    </recommendedName>
</protein>
<dbReference type="STRING" id="1071381.G8BV26"/>
<dbReference type="GeneID" id="11535650"/>
<keyword evidence="3" id="KW-0378">Hydrolase</keyword>
<reference evidence="8 9" key="1">
    <citation type="journal article" date="2011" name="Proc. Natl. Acad. Sci. U.S.A.">
        <title>Evolutionary erosion of yeast sex chromosomes by mating-type switching accidents.</title>
        <authorList>
            <person name="Gordon J.L."/>
            <person name="Armisen D."/>
            <person name="Proux-Wera E."/>
            <person name="Oheigeartaigh S.S."/>
            <person name="Byrne K.P."/>
            <person name="Wolfe K.H."/>
        </authorList>
    </citation>
    <scope>NUCLEOTIDE SEQUENCE [LARGE SCALE GENOMIC DNA]</scope>
    <source>
        <strain evidence="9">ATCC 24235 / CBS 4417 / NBRC 1672 / NRRL Y-8282 / UCD 70-5</strain>
    </source>
</reference>
<keyword evidence="9" id="KW-1185">Reference proteome</keyword>
<dbReference type="GO" id="GO:0005634">
    <property type="term" value="C:nucleus"/>
    <property type="evidence" value="ECO:0007669"/>
    <property type="project" value="TreeGrafter"/>
</dbReference>
<evidence type="ECO:0000256" key="1">
    <source>
        <dbReference type="ARBA" id="ARBA00008601"/>
    </source>
</evidence>
<dbReference type="CDD" id="cd14521">
    <property type="entry name" value="DSP_fungal_SDP1-like"/>
    <property type="match status" value="1"/>
</dbReference>
<evidence type="ECO:0000256" key="3">
    <source>
        <dbReference type="ARBA" id="ARBA00022801"/>
    </source>
</evidence>
<dbReference type="Pfam" id="PF00782">
    <property type="entry name" value="DSPc"/>
    <property type="match status" value="1"/>
</dbReference>
<dbReference type="Proteomes" id="UP000005666">
    <property type="component" value="Chromosome 6"/>
</dbReference>
<dbReference type="GO" id="GO:0008330">
    <property type="term" value="F:protein tyrosine/threonine phosphatase activity"/>
    <property type="evidence" value="ECO:0007669"/>
    <property type="project" value="TreeGrafter"/>
</dbReference>
<dbReference type="InterPro" id="IPR000340">
    <property type="entry name" value="Dual-sp_phosphatase_cat-dom"/>
</dbReference>
<dbReference type="PROSITE" id="PS50056">
    <property type="entry name" value="TYR_PHOSPHATASE_2"/>
    <property type="match status" value="1"/>
</dbReference>
<dbReference type="GO" id="GO:0017017">
    <property type="term" value="F:MAP kinase tyrosine/serine/threonine phosphatase activity"/>
    <property type="evidence" value="ECO:0007669"/>
    <property type="project" value="TreeGrafter"/>
</dbReference>
<dbReference type="InterPro" id="IPR020422">
    <property type="entry name" value="TYR_PHOSPHATASE_DUAL_dom"/>
</dbReference>
<organism evidence="8 9">
    <name type="scientific">Tetrapisispora phaffii (strain ATCC 24235 / CBS 4417 / NBRC 1672 / NRRL Y-8282 / UCD 70-5)</name>
    <name type="common">Yeast</name>
    <name type="synonym">Fabospora phaffii</name>
    <dbReference type="NCBI Taxonomy" id="1071381"/>
    <lineage>
        <taxon>Eukaryota</taxon>
        <taxon>Fungi</taxon>
        <taxon>Dikarya</taxon>
        <taxon>Ascomycota</taxon>
        <taxon>Saccharomycotina</taxon>
        <taxon>Saccharomycetes</taxon>
        <taxon>Saccharomycetales</taxon>
        <taxon>Saccharomycetaceae</taxon>
        <taxon>Tetrapisispora</taxon>
    </lineage>
</organism>
<dbReference type="InterPro" id="IPR016130">
    <property type="entry name" value="Tyr_Pase_AS"/>
</dbReference>
<feature type="region of interest" description="Disordered" evidence="5">
    <location>
        <begin position="345"/>
        <end position="366"/>
    </location>
</feature>
<dbReference type="InterPro" id="IPR029021">
    <property type="entry name" value="Prot-tyrosine_phosphatase-like"/>
</dbReference>
<dbReference type="Gene3D" id="3.90.190.10">
    <property type="entry name" value="Protein tyrosine phosphatase superfamily"/>
    <property type="match status" value="1"/>
</dbReference>
<dbReference type="OMA" id="YSKEVHE"/>
<evidence type="ECO:0000256" key="5">
    <source>
        <dbReference type="SAM" id="MobiDB-lite"/>
    </source>
</evidence>
<dbReference type="SMART" id="SM00195">
    <property type="entry name" value="DSPc"/>
    <property type="match status" value="1"/>
</dbReference>
<name>G8BV26_TETPH</name>
<evidence type="ECO:0000256" key="4">
    <source>
        <dbReference type="ARBA" id="ARBA00022912"/>
    </source>
</evidence>
<evidence type="ECO:0000313" key="9">
    <source>
        <dbReference type="Proteomes" id="UP000005666"/>
    </source>
</evidence>
<feature type="domain" description="Tyrosine-protein phosphatase" evidence="6">
    <location>
        <begin position="202"/>
        <end position="342"/>
    </location>
</feature>
<evidence type="ECO:0000256" key="2">
    <source>
        <dbReference type="ARBA" id="ARBA00013064"/>
    </source>
</evidence>
<dbReference type="eggNOG" id="KOG1716">
    <property type="taxonomic scope" value="Eukaryota"/>
</dbReference>
<dbReference type="PANTHER" id="PTHR10159">
    <property type="entry name" value="DUAL SPECIFICITY PROTEIN PHOSPHATASE"/>
    <property type="match status" value="1"/>
</dbReference>
<evidence type="ECO:0000259" key="6">
    <source>
        <dbReference type="PROSITE" id="PS50054"/>
    </source>
</evidence>
<evidence type="ECO:0000259" key="7">
    <source>
        <dbReference type="PROSITE" id="PS50056"/>
    </source>
</evidence>
<proteinExistence type="inferred from homology"/>
<dbReference type="PANTHER" id="PTHR10159:SF519">
    <property type="entry name" value="DUAL SPECIFICITY PROTEIN PHOSPHATASE MPK3"/>
    <property type="match status" value="1"/>
</dbReference>
<dbReference type="GO" id="GO:0043409">
    <property type="term" value="P:negative regulation of MAPK cascade"/>
    <property type="evidence" value="ECO:0007669"/>
    <property type="project" value="TreeGrafter"/>
</dbReference>
<dbReference type="PROSITE" id="PS50054">
    <property type="entry name" value="TYR_PHOSPHATASE_DUAL"/>
    <property type="match status" value="1"/>
</dbReference>
<dbReference type="KEGG" id="tpf:TPHA_0F01230"/>
<comment type="similarity">
    <text evidence="1">Belongs to the protein-tyrosine phosphatase family. Non-receptor class dual specificity subfamily.</text>
</comment>
<dbReference type="OrthoDB" id="426001at2759"/>